<dbReference type="GO" id="GO:0007166">
    <property type="term" value="P:cell surface receptor signaling pathway"/>
    <property type="evidence" value="ECO:0007669"/>
    <property type="project" value="InterPro"/>
</dbReference>
<evidence type="ECO:0000256" key="1">
    <source>
        <dbReference type="ARBA" id="ARBA00002066"/>
    </source>
</evidence>
<keyword evidence="10" id="KW-0677">Repeat</keyword>
<dbReference type="PROSITE" id="PS01186">
    <property type="entry name" value="EGF_2"/>
    <property type="match status" value="2"/>
</dbReference>
<dbReference type="SUPFAM" id="SSF57196">
    <property type="entry name" value="EGF/Laminin"/>
    <property type="match status" value="2"/>
</dbReference>
<dbReference type="InterPro" id="IPR057244">
    <property type="entry name" value="GAIN_B"/>
</dbReference>
<dbReference type="GO" id="GO:0005509">
    <property type="term" value="F:calcium ion binding"/>
    <property type="evidence" value="ECO:0007669"/>
    <property type="project" value="UniProtKB-UniRule"/>
</dbReference>
<sequence length="2551" mass="283108">MPQAVWVRTGTRFDDSIHYNGSTGISFARLNIGDVRNSGSSATGSPRGHNAAHIYLLFELNFPKRFRDSHIHTCAERGREDSAPAQWTAPDSAHEFAYSSHYTESLLLMNWNSNNNNCAKNRNNNHHNNSNQYTAKQKARESDEVQRGEEQEYNGEQTGVPPVGRSRRAANRHPHFPQYNYQVQVAENQPPGTSVITMTAEDPDAGEAGRLSYSMAPLMNSRSMDYFQIDPITGLLTTTHVLDREHMDLHYFRVTATDHGSPRLSGTTMVTITVADRNDHSPVFEQTEYRETIRENVEEGYPILQLRATDLDSPANANIRYRFIGESAAVARSAFEIDPRSGLITTRGIVDREANERYTLLVEASDQGREPGPRSATVSVHITVLDENDNVPQFSQKRYVVAVREDVRPHSEILRVSASDQDKDGNAAVHYNIISGNSRGQFAIDSVTGEIQVVAPLDFETEREYTLRLRAQDNGRPPLSNNTGIVSVQVTDVNDNPPIFVSTPFQATVLESAPIGHSILHIQAIDTDNGDNARLEYRLTGTGTDTPFVINAATGWVTVSSELDRESVEHYFFGVEARDYGAPPLSATASVTITVMDVNDNRPEFLQKEYYVRLNEDAAVGTSVVSVTAVDRDVNSAVTYQITGGNTRNRFAISTASGAGLITLALPLDYKQERRYVLTVTASDRTLHDTCQVHINITDANTHRPVFQSAHYSVSVNEDRPPGSTVVVISATDDDVGENARITYYLEDNIPQFRIDPASGAITLQAELDYEDQMTYTLAITARDNGIPQKSDTTYVEVNVNDVNDNAPQFLSPRYQGGVSEDAPPFTSVLQISATDRDAHANGRVQYTFQNGEDGDGDFTIEPTSGIVRTVRRLDRESVPFYELTAFAVDRGVPPQRTPVHIQVSVMDVNDNAPVFPADDFEVLVKENSAVGSVVAQITATDPDEGSNAQIMYQIVEGNIPEIFQMDIFSGELTSLIDLDYETRNEYVIVVQATSAPLVSRATVRIRLVDQNDNGPQMQDFQIIFNNFVSNRSNTFPSGVIGRVPAHDPDVSDHLYYTIDRGNELHLLLLNHTSGEIRLSRKLDNNRPLVAPMLVTVTDGIHSISAQCVLRVLIITEEMLSSSITVRLQNMSQEHFLSPLLTHFLEGVSAVLSVSPDDVFVFNVQPDADAGKVLNVSFSAALPGGQFFPSEALEEQLYLNRPRLNALAHMEVLPFDDNVCLREPCQNYMKCISVLRFNSSAPFIVSPSTLFRPIHPITGLRCRCPAGFTGDYCEIEINLCYSNPCMNGGVCARREGGYTCICREDYTGERCEFDRRGGQCVAGICHNGGTCRELSGGGFRCECPAGGYEKPYCSVTTRSFPPKSFMMFRGLRQRFHLSISLSFATLESNGLLFYNGRFNEKHDFLALEILDGQMVLKYSTGESSTQVSPYLPAGVSDGNWHTVHIHYYNKPKRSVSGDVQGPSDEKVAVLSVDDCDTAVSLRFGAQLGNYSCAAQGRQTSSKKSLDLTGPLFLGGVPNLPENFPFSTREFIGCMKDLHIDNRPVDMAGFIANNGTLPGCSAKLPFCKSNPCQNGGTCRESWETYSCDCPVGFGGKDCSLVMSHPHRFLGNSALWWDLKNEVTITTPWYMGLVFRTRSKEGVLLQAQAGQYTNLIFQLVFSVARGSTRPVRLRLDQVQVCDGRWHDLQLELRDVRSGRETRYIATVRLDFGLYQGVRLGVRPDSPALPRPTRSIKVETGCNVGNPCNSYLCPARSQCTDEWDRHTCVCEPGFYGKSCMDACQLNPCENQAKCHRKPSSSHGYICDCEDNHYGQYCQHRVEQQCPRGWWGSPTCGPCHCETSKGFDTDCNKTTGHCHCKEFHYRQRGSDSCLPCDCYPVGSSSRSCDPESGQCQCQPGVIGRQCNMCDNPFAEVTQTGCEVIYDGCPKTITSAIWWPRTKFNLPAAVPCPKGSVGTAIRHCDGERGWLDPDLYNCTSPPFVELNTALEALERNETELNTIIEKKLAHQLRDVTEATTRLYGNDVQIAERLLSRLLTFESLQSGFGLTATQDAHFNENVLRGCSVLLSPGSAALWRGQSSGQTGAAGLADLLEQYARILAQNMKQTYLNPVALVAPNIVMTLDRVDNHTHVRRRFPRYHSTLFRGQALWDAHTHVVLPPTALVPQRNFCESHIYTFFNVIVFLTMLAPLCRLPRHPVLNSPVVSVSVYNNQTFVEGFLDTPVLLEFLLLETSNRSKPLCVQWNHSSSVSAGGCWTVRDCSVVYRNTSHVRCQCHRLGTFGVLMDSSQREGDLETLAIVTYSSLSVSMVALLLTVVVLSCLRGLKSNTRSIHSNMAAATLLSHLTYLLGINQTEQQFLCTVVAILLHYFFMSSFAWLFVEALHIYRMQTEARNINYGAMRFYYAIGWGVPAIITGLAVGLDPEGYGNPDFCWISMYDKLMWSFAGPVSVVILVLCSSVCLCLPVISTIRSAFLLLLLSTCVWLFGLMAVNNSVLAFHYLFIVLCCVQGLAVLLVFTLLNCEVQEAWKLACLGKKSPNEEPPRPPQITVSEHKHTY</sequence>
<feature type="domain" description="Cadherin" evidence="32">
    <location>
        <begin position="606"/>
        <end position="707"/>
    </location>
</feature>
<feature type="domain" description="Cadherin" evidence="32">
    <location>
        <begin position="917"/>
        <end position="1018"/>
    </location>
</feature>
<dbReference type="InterPro" id="IPR002126">
    <property type="entry name" value="Cadherin-like_dom"/>
</dbReference>
<evidence type="ECO:0000256" key="9">
    <source>
        <dbReference type="ARBA" id="ARBA00022729"/>
    </source>
</evidence>
<dbReference type="FunFam" id="2.10.25.10:FF:000359">
    <property type="entry name" value="Cadherin EGF LAG seven-pass G-type receptor 3"/>
    <property type="match status" value="1"/>
</dbReference>
<feature type="disulfide bond" evidence="23">
    <location>
        <begin position="1872"/>
        <end position="1884"/>
    </location>
</feature>
<dbReference type="FunFam" id="2.60.40.60:FF:000023">
    <property type="entry name" value="Cadherin EGF LAG seven-pass G-type receptor 3"/>
    <property type="match status" value="2"/>
</dbReference>
<dbReference type="InterPro" id="IPR001881">
    <property type="entry name" value="EGF-like_Ca-bd_dom"/>
</dbReference>
<evidence type="ECO:0000259" key="31">
    <source>
        <dbReference type="PROSITE" id="PS50261"/>
    </source>
</evidence>
<dbReference type="GO" id="GO:0004930">
    <property type="term" value="F:G protein-coupled receptor activity"/>
    <property type="evidence" value="ECO:0007669"/>
    <property type="project" value="UniProtKB-KW"/>
</dbReference>
<feature type="transmembrane region" description="Helical" evidence="25">
    <location>
        <begin position="2327"/>
        <end position="2345"/>
    </location>
</feature>
<dbReference type="PROSITE" id="PS50027">
    <property type="entry name" value="EGF_LAM_2"/>
    <property type="match status" value="1"/>
</dbReference>
<dbReference type="Pfam" id="PF16489">
    <property type="entry name" value="GAIN"/>
    <property type="match status" value="1"/>
</dbReference>
<comment type="subcellular location">
    <subcellularLocation>
        <location evidence="2">Cell membrane</location>
        <topology evidence="2">Multi-pass membrane protein</topology>
    </subcellularLocation>
</comment>
<keyword evidence="18" id="KW-0807">Transducer</keyword>
<dbReference type="FunFam" id="2.60.40.60:FF:000044">
    <property type="entry name" value="Cadherin, EGF LAG seven-pass G-type receptor 3"/>
    <property type="match status" value="1"/>
</dbReference>
<evidence type="ECO:0000256" key="20">
    <source>
        <dbReference type="ARBA" id="ARBA00023292"/>
    </source>
</evidence>
<dbReference type="PRINTS" id="PR00249">
    <property type="entry name" value="GPCRSECRETIN"/>
</dbReference>
<dbReference type="InterPro" id="IPR013320">
    <property type="entry name" value="ConA-like_dom_sf"/>
</dbReference>
<dbReference type="InterPro" id="IPR001791">
    <property type="entry name" value="Laminin_G"/>
</dbReference>
<feature type="domain" description="EGF-like" evidence="27">
    <location>
        <begin position="1216"/>
        <end position="1274"/>
    </location>
</feature>
<dbReference type="PROSITE" id="PS00232">
    <property type="entry name" value="CADHERIN_1"/>
    <property type="match status" value="6"/>
</dbReference>
<dbReference type="FunFam" id="2.60.120.200:FF:000323">
    <property type="entry name" value="cadherin EGF LAG seven-pass G-type receptor 3 isoform X2"/>
    <property type="match status" value="1"/>
</dbReference>
<evidence type="ECO:0000256" key="16">
    <source>
        <dbReference type="ARBA" id="ARBA00023170"/>
    </source>
</evidence>
<dbReference type="FunFam" id="2.60.40.60:FF:000040">
    <property type="entry name" value="cadherin EGF LAG seven-pass G-type receptor 3"/>
    <property type="match status" value="1"/>
</dbReference>
<dbReference type="SUPFAM" id="SSF49313">
    <property type="entry name" value="Cadherin-like"/>
    <property type="match status" value="9"/>
</dbReference>
<keyword evidence="19" id="KW-0379">Hydroxylation</keyword>
<comment type="function">
    <text evidence="1">Receptor that may have an important role in cell/cell signaling during nervous system formation.</text>
</comment>
<evidence type="ECO:0000259" key="29">
    <source>
        <dbReference type="PROSITE" id="PS50221"/>
    </source>
</evidence>
<feature type="domain" description="Laminin G" evidence="26">
    <location>
        <begin position="1355"/>
        <end position="1559"/>
    </location>
</feature>
<feature type="transmembrane region" description="Helical" evidence="25">
    <location>
        <begin position="2436"/>
        <end position="2461"/>
    </location>
</feature>
<keyword evidence="11 21" id="KW-0106">Calcium</keyword>
<dbReference type="InterPro" id="IPR017981">
    <property type="entry name" value="GPCR_2-like_7TM"/>
</dbReference>
<dbReference type="SMART" id="SM00008">
    <property type="entry name" value="HormR"/>
    <property type="match status" value="1"/>
</dbReference>
<evidence type="ECO:0000256" key="17">
    <source>
        <dbReference type="ARBA" id="ARBA00023180"/>
    </source>
</evidence>
<keyword evidence="17" id="KW-0325">Glycoprotein</keyword>
<dbReference type="InterPro" id="IPR032471">
    <property type="entry name" value="AGRL2-4_GAIN_subdom_A"/>
</dbReference>
<feature type="transmembrane region" description="Helical" evidence="25">
    <location>
        <begin position="2396"/>
        <end position="2416"/>
    </location>
</feature>
<dbReference type="FunFam" id="4.10.1240.10:FF:000021">
    <property type="entry name" value="Cadherin EGF LAG seven-pass G-type receptor"/>
    <property type="match status" value="1"/>
</dbReference>
<evidence type="ECO:0000256" key="3">
    <source>
        <dbReference type="ARBA" id="ARBA00010933"/>
    </source>
</evidence>
<feature type="domain" description="G-protein coupled receptors family 2 profile 2" evidence="31">
    <location>
        <begin position="2292"/>
        <end position="2515"/>
    </location>
</feature>
<evidence type="ECO:0000313" key="33">
    <source>
        <dbReference type="Ensembl" id="ENSCCRP00010071495.1"/>
    </source>
</evidence>
<name>A0A8C1M2Q9_CYPCA</name>
<dbReference type="SUPFAM" id="SSF49899">
    <property type="entry name" value="Concanavalin A-like lectins/glucanases"/>
    <property type="match status" value="2"/>
</dbReference>
<dbReference type="FunFam" id="2.170.300.10:FF:000011">
    <property type="entry name" value="cadherin EGF LAG seven-pass G-type receptor 1"/>
    <property type="match status" value="1"/>
</dbReference>
<dbReference type="SMART" id="SM00181">
    <property type="entry name" value="EGF"/>
    <property type="match status" value="6"/>
</dbReference>
<dbReference type="InterPro" id="IPR020894">
    <property type="entry name" value="Cadherin_CS"/>
</dbReference>
<evidence type="ECO:0000256" key="2">
    <source>
        <dbReference type="ARBA" id="ARBA00004651"/>
    </source>
</evidence>
<feature type="domain" description="Cadherin" evidence="32">
    <location>
        <begin position="395"/>
        <end position="500"/>
    </location>
</feature>
<evidence type="ECO:0000313" key="34">
    <source>
        <dbReference type="Proteomes" id="UP000694427"/>
    </source>
</evidence>
<feature type="compositionally biased region" description="Basic and acidic residues" evidence="24">
    <location>
        <begin position="138"/>
        <end position="150"/>
    </location>
</feature>
<dbReference type="InterPro" id="IPR000832">
    <property type="entry name" value="GPCR_2_secretin-like"/>
</dbReference>
<dbReference type="Gene3D" id="1.20.1070.10">
    <property type="entry name" value="Rhodopsin 7-helix transmembrane proteins"/>
    <property type="match status" value="1"/>
</dbReference>
<dbReference type="InterPro" id="IPR002049">
    <property type="entry name" value="LE_dom"/>
</dbReference>
<reference evidence="33" key="1">
    <citation type="submission" date="2025-08" db="UniProtKB">
        <authorList>
            <consortium name="Ensembl"/>
        </authorList>
    </citation>
    <scope>IDENTIFICATION</scope>
</reference>
<evidence type="ECO:0000256" key="22">
    <source>
        <dbReference type="PROSITE-ProRule" id="PRU00076"/>
    </source>
</evidence>
<feature type="transmembrane region" description="Helical" evidence="25">
    <location>
        <begin position="2292"/>
        <end position="2315"/>
    </location>
</feature>
<evidence type="ECO:0000256" key="19">
    <source>
        <dbReference type="ARBA" id="ARBA00023278"/>
    </source>
</evidence>
<dbReference type="Pfam" id="PF01825">
    <property type="entry name" value="GPS"/>
    <property type="match status" value="1"/>
</dbReference>
<dbReference type="InterPro" id="IPR015919">
    <property type="entry name" value="Cadherin-like_sf"/>
</dbReference>
<comment type="caution">
    <text evidence="22">Lacks conserved residue(s) required for the propagation of feature annotation.</text>
</comment>
<dbReference type="Pfam" id="PF00053">
    <property type="entry name" value="EGF_laminin"/>
    <property type="match status" value="1"/>
</dbReference>
<keyword evidence="16" id="KW-0675">Receptor</keyword>
<evidence type="ECO:0000256" key="15">
    <source>
        <dbReference type="ARBA" id="ARBA00023157"/>
    </source>
</evidence>
<feature type="domain" description="Cadherin" evidence="32">
    <location>
        <begin position="285"/>
        <end position="394"/>
    </location>
</feature>
<dbReference type="Gene3D" id="4.10.1240.10">
    <property type="entry name" value="GPCR, family 2, extracellular hormone receptor domain"/>
    <property type="match status" value="1"/>
</dbReference>
<evidence type="ECO:0000256" key="13">
    <source>
        <dbReference type="ARBA" id="ARBA00023040"/>
    </source>
</evidence>
<evidence type="ECO:0000259" key="30">
    <source>
        <dbReference type="PROSITE" id="PS50227"/>
    </source>
</evidence>
<dbReference type="Gene3D" id="2.10.25.10">
    <property type="entry name" value="Laminin"/>
    <property type="match status" value="5"/>
</dbReference>
<dbReference type="CDD" id="cd00110">
    <property type="entry name" value="LamG"/>
    <property type="match status" value="2"/>
</dbReference>
<dbReference type="InterPro" id="IPR001879">
    <property type="entry name" value="GPCR_2_extracellular_dom"/>
</dbReference>
<evidence type="ECO:0000256" key="6">
    <source>
        <dbReference type="ARBA" id="ARBA00022536"/>
    </source>
</evidence>
<dbReference type="CDD" id="cd11304">
    <property type="entry name" value="Cadherin_repeat"/>
    <property type="match status" value="9"/>
</dbReference>
<feature type="transmembrane region" description="Helical" evidence="25">
    <location>
        <begin position="2351"/>
        <end position="2375"/>
    </location>
</feature>
<dbReference type="InterPro" id="IPR036445">
    <property type="entry name" value="GPCR_2_extracell_dom_sf"/>
</dbReference>
<feature type="disulfide bond" evidence="23">
    <location>
        <begin position="1893"/>
        <end position="1902"/>
    </location>
</feature>
<dbReference type="Pfam" id="PF23592">
    <property type="entry name" value="Cadherin_CELSR2_9th"/>
    <property type="match status" value="1"/>
</dbReference>
<feature type="domain" description="GAIN-B" evidence="29">
    <location>
        <begin position="2129"/>
        <end position="2286"/>
    </location>
</feature>
<evidence type="ECO:0000259" key="28">
    <source>
        <dbReference type="PROSITE" id="PS50027"/>
    </source>
</evidence>
<keyword evidence="7" id="KW-0597">Phosphoprotein</keyword>
<dbReference type="Ensembl" id="ENSCCRT00010079018.1">
    <property type="protein sequence ID" value="ENSCCRP00010071495.1"/>
    <property type="gene ID" value="ENSCCRG00010029656.1"/>
</dbReference>
<dbReference type="SMART" id="SM00180">
    <property type="entry name" value="EGF_Lam"/>
    <property type="match status" value="1"/>
</dbReference>
<dbReference type="InterPro" id="IPR000742">
    <property type="entry name" value="EGF"/>
</dbReference>
<feature type="region of interest" description="Disordered" evidence="24">
    <location>
        <begin position="2532"/>
        <end position="2551"/>
    </location>
</feature>
<keyword evidence="6 22" id="KW-0245">EGF-like domain</keyword>
<feature type="disulfide bond" evidence="22">
    <location>
        <begin position="1588"/>
        <end position="1597"/>
    </location>
</feature>
<dbReference type="FunFam" id="2.60.40.60:FF:000029">
    <property type="entry name" value="Cadherin EGF LAG seven-pass G-type receptor 3"/>
    <property type="match status" value="1"/>
</dbReference>
<dbReference type="PROSITE" id="PS01248">
    <property type="entry name" value="EGF_LAM_1"/>
    <property type="match status" value="1"/>
</dbReference>
<feature type="domain" description="Laminin EGF-like" evidence="28">
    <location>
        <begin position="1872"/>
        <end position="1919"/>
    </location>
</feature>
<dbReference type="PROSITE" id="PS50227">
    <property type="entry name" value="G_PROTEIN_RECEP_F2_3"/>
    <property type="match status" value="1"/>
</dbReference>
<evidence type="ECO:0000256" key="8">
    <source>
        <dbReference type="ARBA" id="ARBA00022692"/>
    </source>
</evidence>
<keyword evidence="8 25" id="KW-0812">Transmembrane</keyword>
<evidence type="ECO:0000256" key="5">
    <source>
        <dbReference type="ARBA" id="ARBA00022475"/>
    </source>
</evidence>
<feature type="domain" description="Cadherin" evidence="32">
    <location>
        <begin position="708"/>
        <end position="810"/>
    </location>
</feature>
<feature type="domain" description="Cadherin" evidence="32">
    <location>
        <begin position="811"/>
        <end position="916"/>
    </location>
</feature>
<dbReference type="PROSITE" id="PS50026">
    <property type="entry name" value="EGF_3"/>
    <property type="match status" value="6"/>
</dbReference>
<dbReference type="SMART" id="SM00303">
    <property type="entry name" value="GPS"/>
    <property type="match status" value="1"/>
</dbReference>
<dbReference type="Pfam" id="PF00002">
    <property type="entry name" value="7tm_2"/>
    <property type="match status" value="1"/>
</dbReference>
<dbReference type="FunFam" id="2.10.25.10:FF:000011">
    <property type="entry name" value="Cadherin EGF LAG seven-pass G-type receptor"/>
    <property type="match status" value="1"/>
</dbReference>
<dbReference type="InterPro" id="IPR000203">
    <property type="entry name" value="GPS"/>
</dbReference>
<evidence type="ECO:0000256" key="21">
    <source>
        <dbReference type="PROSITE-ProRule" id="PRU00043"/>
    </source>
</evidence>
<evidence type="ECO:0000259" key="32">
    <source>
        <dbReference type="PROSITE" id="PS50268"/>
    </source>
</evidence>
<keyword evidence="5" id="KW-1003">Cell membrane</keyword>
<feature type="disulfide bond" evidence="22">
    <location>
        <begin position="1302"/>
        <end position="1311"/>
    </location>
</feature>
<feature type="transmembrane region" description="Helical" evidence="25">
    <location>
        <begin position="2468"/>
        <end position="2485"/>
    </location>
</feature>
<dbReference type="SMART" id="SM00282">
    <property type="entry name" value="LamG"/>
    <property type="match status" value="2"/>
</dbReference>
<evidence type="ECO:0000256" key="25">
    <source>
        <dbReference type="SAM" id="Phobius"/>
    </source>
</evidence>
<evidence type="ECO:0000256" key="12">
    <source>
        <dbReference type="ARBA" id="ARBA00022989"/>
    </source>
</evidence>
<feature type="transmembrane region" description="Helical" evidence="25">
    <location>
        <begin position="2491"/>
        <end position="2514"/>
    </location>
</feature>
<feature type="domain" description="Cadherin" evidence="32">
    <location>
        <begin position="177"/>
        <end position="284"/>
    </location>
</feature>
<feature type="domain" description="EGF-like" evidence="27">
    <location>
        <begin position="1316"/>
        <end position="1354"/>
    </location>
</feature>
<evidence type="ECO:0000256" key="23">
    <source>
        <dbReference type="PROSITE-ProRule" id="PRU00460"/>
    </source>
</evidence>
<dbReference type="FunFam" id="2.60.40.60:FF:000038">
    <property type="entry name" value="Cadherin EGF LAG seven-pass G-type receptor 3"/>
    <property type="match status" value="1"/>
</dbReference>
<evidence type="ECO:0000256" key="7">
    <source>
        <dbReference type="ARBA" id="ARBA00022553"/>
    </source>
</evidence>
<keyword evidence="14 25" id="KW-0472">Membrane</keyword>
<dbReference type="SMART" id="SM00112">
    <property type="entry name" value="CA"/>
    <property type="match status" value="9"/>
</dbReference>
<protein>
    <submittedName>
        <fullName evidence="33">Cadherin, EGF LAG seven-pass G-type receptor 3</fullName>
    </submittedName>
</protein>
<feature type="compositionally biased region" description="Low complexity" evidence="24">
    <location>
        <begin position="118"/>
        <end position="131"/>
    </location>
</feature>
<evidence type="ECO:0000256" key="18">
    <source>
        <dbReference type="ARBA" id="ARBA00023224"/>
    </source>
</evidence>
<dbReference type="PANTHER" id="PTHR24026">
    <property type="entry name" value="FAT ATYPICAL CADHERIN-RELATED"/>
    <property type="match status" value="1"/>
</dbReference>
<feature type="domain" description="Cadherin" evidence="32">
    <location>
        <begin position="1041"/>
        <end position="1141"/>
    </location>
</feature>
<keyword evidence="9" id="KW-0732">Signal</keyword>
<organism evidence="33 34">
    <name type="scientific">Cyprinus carpio</name>
    <name type="common">Common carp</name>
    <dbReference type="NCBI Taxonomy" id="7962"/>
    <lineage>
        <taxon>Eukaryota</taxon>
        <taxon>Metazoa</taxon>
        <taxon>Chordata</taxon>
        <taxon>Craniata</taxon>
        <taxon>Vertebrata</taxon>
        <taxon>Euteleostomi</taxon>
        <taxon>Actinopterygii</taxon>
        <taxon>Neopterygii</taxon>
        <taxon>Teleostei</taxon>
        <taxon>Ostariophysi</taxon>
        <taxon>Cypriniformes</taxon>
        <taxon>Cyprinidae</taxon>
        <taxon>Cyprininae</taxon>
        <taxon>Cyprinus</taxon>
    </lineage>
</organism>
<evidence type="ECO:0000256" key="24">
    <source>
        <dbReference type="SAM" id="MobiDB-lite"/>
    </source>
</evidence>
<dbReference type="PRINTS" id="PR00205">
    <property type="entry name" value="CADHERIN"/>
</dbReference>
<dbReference type="Gene3D" id="2.60.40.60">
    <property type="entry name" value="Cadherins"/>
    <property type="match status" value="9"/>
</dbReference>
<dbReference type="PROSITE" id="PS00022">
    <property type="entry name" value="EGF_1"/>
    <property type="match status" value="4"/>
</dbReference>
<dbReference type="GO" id="GO:0005886">
    <property type="term" value="C:plasma membrane"/>
    <property type="evidence" value="ECO:0007669"/>
    <property type="project" value="UniProtKB-SubCell"/>
</dbReference>
<feature type="disulfide bond" evidence="22">
    <location>
        <begin position="1264"/>
        <end position="1273"/>
    </location>
</feature>
<feature type="disulfide bond" evidence="22">
    <location>
        <begin position="1805"/>
        <end position="1814"/>
    </location>
</feature>
<comment type="similarity">
    <text evidence="3">Belongs to the G-protein coupled receptor 2 family. LN-TM7 subfamily.</text>
</comment>
<dbReference type="InterPro" id="IPR056286">
    <property type="entry name" value="Cadherin_CELSR1-3_9th"/>
</dbReference>
<evidence type="ECO:0000259" key="26">
    <source>
        <dbReference type="PROSITE" id="PS50025"/>
    </source>
</evidence>
<keyword evidence="15 22" id="KW-1015">Disulfide bond</keyword>
<evidence type="ECO:0000256" key="14">
    <source>
        <dbReference type="ARBA" id="ARBA00023136"/>
    </source>
</evidence>
<dbReference type="GO" id="GO:0009653">
    <property type="term" value="P:anatomical structure morphogenesis"/>
    <property type="evidence" value="ECO:0007669"/>
    <property type="project" value="UniProtKB-ARBA"/>
</dbReference>
<dbReference type="PANTHER" id="PTHR24026:SF38">
    <property type="entry name" value="CADHERIN EGF LAG SEVEN-PASS G-TYPE RECEPTOR 3"/>
    <property type="match status" value="1"/>
</dbReference>
<reference evidence="33" key="2">
    <citation type="submission" date="2025-09" db="UniProtKB">
        <authorList>
            <consortium name="Ensembl"/>
        </authorList>
    </citation>
    <scope>IDENTIFICATION</scope>
</reference>
<proteinExistence type="inferred from homology"/>
<dbReference type="FunFam" id="2.60.40.60:FF:000013">
    <property type="entry name" value="Cadherin EGF LAG seven-pass G-type receptor"/>
    <property type="match status" value="1"/>
</dbReference>
<feature type="disulfide bond" evidence="23">
    <location>
        <begin position="1874"/>
        <end position="1891"/>
    </location>
</feature>
<dbReference type="Pfam" id="PF00028">
    <property type="entry name" value="Cadherin"/>
    <property type="match status" value="8"/>
</dbReference>
<dbReference type="CDD" id="cd00054">
    <property type="entry name" value="EGF_CA"/>
    <property type="match status" value="4"/>
</dbReference>
<evidence type="ECO:0000256" key="11">
    <source>
        <dbReference type="ARBA" id="ARBA00022837"/>
    </source>
</evidence>
<dbReference type="Proteomes" id="UP000694427">
    <property type="component" value="Unplaced"/>
</dbReference>
<keyword evidence="13" id="KW-0297">G-protein coupled receptor</keyword>
<dbReference type="CDD" id="cd00055">
    <property type="entry name" value="EGF_Lam"/>
    <property type="match status" value="1"/>
</dbReference>
<keyword evidence="20 23" id="KW-0424">Laminin EGF-like domain</keyword>
<dbReference type="Pfam" id="PF00008">
    <property type="entry name" value="EGF"/>
    <property type="match status" value="3"/>
</dbReference>
<dbReference type="FunFam" id="2.10.25.10:FF:000286">
    <property type="entry name" value="Cadherin EGF LAG seven-pass G-type receptor 3"/>
    <property type="match status" value="1"/>
</dbReference>
<dbReference type="PROSITE" id="PS50221">
    <property type="entry name" value="GAIN_B"/>
    <property type="match status" value="1"/>
</dbReference>
<feature type="region of interest" description="Disordered" evidence="24">
    <location>
        <begin position="118"/>
        <end position="173"/>
    </location>
</feature>
<evidence type="ECO:0000256" key="4">
    <source>
        <dbReference type="ARBA" id="ARBA00022473"/>
    </source>
</evidence>
<accession>A0A8C1M2Q9</accession>
<keyword evidence="34" id="KW-1185">Reference proteome</keyword>
<dbReference type="PROSITE" id="PS50025">
    <property type="entry name" value="LAM_G_DOMAIN"/>
    <property type="match status" value="1"/>
</dbReference>
<feature type="domain" description="G-protein coupled receptors family 2 profile 1" evidence="30">
    <location>
        <begin position="1904"/>
        <end position="1977"/>
    </location>
</feature>
<dbReference type="SMART" id="SM00179">
    <property type="entry name" value="EGF_CA"/>
    <property type="match status" value="4"/>
</dbReference>
<keyword evidence="12 25" id="KW-1133">Transmembrane helix</keyword>
<feature type="domain" description="EGF-like" evidence="27">
    <location>
        <begin position="1276"/>
        <end position="1312"/>
    </location>
</feature>
<feature type="domain" description="Cadherin" evidence="32">
    <location>
        <begin position="501"/>
        <end position="605"/>
    </location>
</feature>
<keyword evidence="4" id="KW-0217">Developmental protein</keyword>
<feature type="domain" description="EGF-like" evidence="27">
    <location>
        <begin position="1562"/>
        <end position="1598"/>
    </location>
</feature>
<feature type="domain" description="EGF-like" evidence="27">
    <location>
        <begin position="1741"/>
        <end position="1774"/>
    </location>
</feature>
<dbReference type="GO" id="GO:0007156">
    <property type="term" value="P:homophilic cell adhesion via plasma membrane adhesion molecules"/>
    <property type="evidence" value="ECO:0007669"/>
    <property type="project" value="InterPro"/>
</dbReference>
<evidence type="ECO:0000259" key="27">
    <source>
        <dbReference type="PROSITE" id="PS50026"/>
    </source>
</evidence>
<dbReference type="Gene3D" id="2.60.220.50">
    <property type="match status" value="1"/>
</dbReference>
<dbReference type="FunFam" id="2.10.25.10:FF:000089">
    <property type="entry name" value="Cadherin EGF LAG seven-pass G-type receptor 3"/>
    <property type="match status" value="1"/>
</dbReference>
<dbReference type="PROSITE" id="PS50261">
    <property type="entry name" value="G_PROTEIN_RECEP_F2_4"/>
    <property type="match status" value="1"/>
</dbReference>
<dbReference type="InterPro" id="IPR046338">
    <property type="entry name" value="GAIN_dom_sf"/>
</dbReference>
<dbReference type="FunFam" id="2.10.25.10:FF:000113">
    <property type="entry name" value="Cadherin, EGF LAG seven-pass G-type receptor 3"/>
    <property type="match status" value="1"/>
</dbReference>
<feature type="domain" description="EGF-like" evidence="27">
    <location>
        <begin position="1777"/>
        <end position="1815"/>
    </location>
</feature>
<dbReference type="Pfam" id="PF02210">
    <property type="entry name" value="Laminin_G_2"/>
    <property type="match status" value="1"/>
</dbReference>
<dbReference type="Gene3D" id="2.60.120.200">
    <property type="match status" value="2"/>
</dbReference>
<evidence type="ECO:0000256" key="10">
    <source>
        <dbReference type="ARBA" id="ARBA00022737"/>
    </source>
</evidence>
<dbReference type="PROSITE" id="PS50268">
    <property type="entry name" value="CADHERIN_2"/>
    <property type="match status" value="9"/>
</dbReference>
<dbReference type="FunFam" id="2.60.40.60:FF:000010">
    <property type="entry name" value="Cadherin EGF LAG seven-pass G-type receptor 3"/>
    <property type="match status" value="2"/>
</dbReference>